<dbReference type="Proteomes" id="UP000305417">
    <property type="component" value="Unassembled WGS sequence"/>
</dbReference>
<keyword evidence="5" id="KW-1185">Reference proteome</keyword>
<keyword evidence="2 3" id="KW-0732">Signal</keyword>
<dbReference type="SUPFAM" id="SSF53850">
    <property type="entry name" value="Periplasmic binding protein-like II"/>
    <property type="match status" value="1"/>
</dbReference>
<dbReference type="NCBIfam" id="TIGR03431">
    <property type="entry name" value="PhnD"/>
    <property type="match status" value="1"/>
</dbReference>
<organism evidence="4 5">
    <name type="scientific">Aliarcobacter cibarius</name>
    <dbReference type="NCBI Taxonomy" id="255507"/>
    <lineage>
        <taxon>Bacteria</taxon>
        <taxon>Pseudomonadati</taxon>
        <taxon>Campylobacterota</taxon>
        <taxon>Epsilonproteobacteria</taxon>
        <taxon>Campylobacterales</taxon>
        <taxon>Arcobacteraceae</taxon>
        <taxon>Aliarcobacter</taxon>
    </lineage>
</organism>
<evidence type="ECO:0000313" key="5">
    <source>
        <dbReference type="Proteomes" id="UP000305417"/>
    </source>
</evidence>
<comment type="caution">
    <text evidence="4">The sequence shown here is derived from an EMBL/GenBank/DDBJ whole genome shotgun (WGS) entry which is preliminary data.</text>
</comment>
<dbReference type="PANTHER" id="PTHR35841">
    <property type="entry name" value="PHOSPHONATES-BINDING PERIPLASMIC PROTEIN"/>
    <property type="match status" value="1"/>
</dbReference>
<evidence type="ECO:0000256" key="3">
    <source>
        <dbReference type="SAM" id="SignalP"/>
    </source>
</evidence>
<feature type="chain" id="PRO_5045542461" evidence="3">
    <location>
        <begin position="26"/>
        <end position="291"/>
    </location>
</feature>
<sequence>MRRDFFKKISLITLGLVLGAQSLCANPAEWPKEVNFGVIPVAGATSVKDTFGELSSYLEKKLGVKVNLQTAGDYAGVITAMQHNHVQIAYFGPESYVEAQKRANAEILAVEIGEETGLPGYYGMIITKKDSGLNTLEDIKGKKWAFTSSNSTSGTLVPTVMFYKKNIKPEEYFSKVLYSGGHEASILSVKAGNVDAASTNNLDFNRGLGRNWSKDDFNIIWQSELIPGSPVTARADLPASFKKAVKDALLSYDDKEGLSKLKLKGFAETKDSDYDSVRDLIKLKKELKNKE</sequence>
<evidence type="ECO:0000256" key="1">
    <source>
        <dbReference type="ARBA" id="ARBA00007162"/>
    </source>
</evidence>
<dbReference type="PANTHER" id="PTHR35841:SF1">
    <property type="entry name" value="PHOSPHONATES-BINDING PERIPLASMIC PROTEIN"/>
    <property type="match status" value="1"/>
</dbReference>
<dbReference type="NCBIfam" id="TIGR01098">
    <property type="entry name" value="3A0109s03R"/>
    <property type="match status" value="1"/>
</dbReference>
<evidence type="ECO:0000313" key="4">
    <source>
        <dbReference type="EMBL" id="TLS97587.1"/>
    </source>
</evidence>
<dbReference type="InterPro" id="IPR017797">
    <property type="entry name" value="Phosphnate-bd"/>
</dbReference>
<dbReference type="CDD" id="cd01071">
    <property type="entry name" value="PBP2_PhnD_like"/>
    <property type="match status" value="1"/>
</dbReference>
<feature type="signal peptide" evidence="3">
    <location>
        <begin position="1"/>
        <end position="25"/>
    </location>
</feature>
<gene>
    <name evidence="4" type="primary">phnD</name>
    <name evidence="4" type="ORF">FE247_08230</name>
</gene>
<comment type="similarity">
    <text evidence="1">Belongs to the phosphate/phosphite/phosphonate binding protein family.</text>
</comment>
<dbReference type="EMBL" id="VBUC01000020">
    <property type="protein sequence ID" value="TLS97587.1"/>
    <property type="molecule type" value="Genomic_DNA"/>
</dbReference>
<accession>A0ABY2V3F3</accession>
<dbReference type="Pfam" id="PF12974">
    <property type="entry name" value="Phosphonate-bd"/>
    <property type="match status" value="1"/>
</dbReference>
<name>A0ABY2V3F3_9BACT</name>
<proteinExistence type="inferred from homology"/>
<evidence type="ECO:0000256" key="2">
    <source>
        <dbReference type="ARBA" id="ARBA00022729"/>
    </source>
</evidence>
<dbReference type="InterPro" id="IPR005770">
    <property type="entry name" value="PhnD"/>
</dbReference>
<protein>
    <submittedName>
        <fullName evidence="4">Phosphonate ABC transporter substrate-binding protein</fullName>
    </submittedName>
</protein>
<dbReference type="RefSeq" id="WP_138108949.1">
    <property type="nucleotide sequence ID" value="NZ_VBUC01000020.1"/>
</dbReference>
<dbReference type="Gene3D" id="3.40.190.10">
    <property type="entry name" value="Periplasmic binding protein-like II"/>
    <property type="match status" value="2"/>
</dbReference>
<reference evidence="4 5" key="1">
    <citation type="submission" date="2019-05" db="EMBL/GenBank/DDBJ databases">
        <title>Arcobacter cibarius and Arcobacter thereius providing challenges in identification an antibiotic susceptibility and Quinolone resistance.</title>
        <authorList>
            <person name="Busch A."/>
            <person name="Hanel I."/>
            <person name="Hotzel H."/>
            <person name="Tomaso H."/>
        </authorList>
    </citation>
    <scope>NUCLEOTIDE SEQUENCE [LARGE SCALE GENOMIC DNA]</scope>
    <source>
        <strain evidence="4 5">16CS0831-2</strain>
    </source>
</reference>